<organism evidence="3 4">
    <name type="scientific">Caenorhabditis japonica</name>
    <dbReference type="NCBI Taxonomy" id="281687"/>
    <lineage>
        <taxon>Eukaryota</taxon>
        <taxon>Metazoa</taxon>
        <taxon>Ecdysozoa</taxon>
        <taxon>Nematoda</taxon>
        <taxon>Chromadorea</taxon>
        <taxon>Rhabditida</taxon>
        <taxon>Rhabditina</taxon>
        <taxon>Rhabditomorpha</taxon>
        <taxon>Rhabditoidea</taxon>
        <taxon>Rhabditidae</taxon>
        <taxon>Peloderinae</taxon>
        <taxon>Caenorhabditis</taxon>
    </lineage>
</organism>
<evidence type="ECO:0000313" key="3">
    <source>
        <dbReference type="EnsemblMetazoa" id="CJA15051.1"/>
    </source>
</evidence>
<proteinExistence type="predicted"/>
<dbReference type="AlphaFoldDB" id="A0A8R1DWZ5"/>
<protein>
    <submittedName>
        <fullName evidence="3">Uncharacterized protein</fullName>
    </submittedName>
</protein>
<feature type="chain" id="PRO_5035945225" evidence="2">
    <location>
        <begin position="19"/>
        <end position="108"/>
    </location>
</feature>
<reference evidence="3" key="2">
    <citation type="submission" date="2022-06" db="UniProtKB">
        <authorList>
            <consortium name="EnsemblMetazoa"/>
        </authorList>
    </citation>
    <scope>IDENTIFICATION</scope>
    <source>
        <strain evidence="3">DF5081</strain>
    </source>
</reference>
<keyword evidence="2" id="KW-0732">Signal</keyword>
<dbReference type="Proteomes" id="UP000005237">
    <property type="component" value="Unassembled WGS sequence"/>
</dbReference>
<evidence type="ECO:0000256" key="2">
    <source>
        <dbReference type="SAM" id="SignalP"/>
    </source>
</evidence>
<sequence>MRPLLLFALLVSVTITIAFNVFRDGVEPEEQFLSVRRAARDASSEDSSDSDEKVTDGSGSGEPVHLRRVVRAVEGSGEEGSGAIEVTSAPIRFARSVDVEGSGSGQFF</sequence>
<feature type="region of interest" description="Disordered" evidence="1">
    <location>
        <begin position="36"/>
        <end position="66"/>
    </location>
</feature>
<keyword evidence="4" id="KW-1185">Reference proteome</keyword>
<dbReference type="EnsemblMetazoa" id="CJA15051.1">
    <property type="protein sequence ID" value="CJA15051.1"/>
    <property type="gene ID" value="WBGene00134255"/>
</dbReference>
<feature type="signal peptide" evidence="2">
    <location>
        <begin position="1"/>
        <end position="18"/>
    </location>
</feature>
<name>A0A8R1DWZ5_CAEJA</name>
<evidence type="ECO:0000313" key="4">
    <source>
        <dbReference type="Proteomes" id="UP000005237"/>
    </source>
</evidence>
<evidence type="ECO:0000256" key="1">
    <source>
        <dbReference type="SAM" id="MobiDB-lite"/>
    </source>
</evidence>
<reference evidence="4" key="1">
    <citation type="submission" date="2010-08" db="EMBL/GenBank/DDBJ databases">
        <authorList>
            <consortium name="Caenorhabditis japonica Sequencing Consortium"/>
            <person name="Wilson R.K."/>
        </authorList>
    </citation>
    <scope>NUCLEOTIDE SEQUENCE [LARGE SCALE GENOMIC DNA]</scope>
    <source>
        <strain evidence="4">DF5081</strain>
    </source>
</reference>
<accession>A0A8R1DWZ5</accession>